<keyword evidence="2 16" id="KW-1003">Cell membrane</keyword>
<keyword evidence="19" id="KW-1185">Reference proteome</keyword>
<feature type="transmembrane region" description="Helical" evidence="16">
    <location>
        <begin position="116"/>
        <end position="145"/>
    </location>
</feature>
<evidence type="ECO:0000256" key="14">
    <source>
        <dbReference type="ARBA" id="ARBA00023136"/>
    </source>
</evidence>
<keyword evidence="10 16" id="KW-0520">NAD</keyword>
<keyword evidence="11 16" id="KW-0915">Sodium</keyword>
<evidence type="ECO:0000256" key="10">
    <source>
        <dbReference type="ARBA" id="ARBA00023027"/>
    </source>
</evidence>
<dbReference type="PIRSF" id="PIRSF016055">
    <property type="entry name" value="NADH-UbQ_OxRdtase_B_su"/>
    <property type="match status" value="1"/>
</dbReference>
<dbReference type="InterPro" id="IPR004338">
    <property type="entry name" value="NqrB/RnfD"/>
</dbReference>
<feature type="transmembrane region" description="Helical" evidence="16">
    <location>
        <begin position="279"/>
        <end position="303"/>
    </location>
</feature>
<dbReference type="NCBIfam" id="TIGR01937">
    <property type="entry name" value="nqrB"/>
    <property type="match status" value="1"/>
</dbReference>
<evidence type="ECO:0000256" key="7">
    <source>
        <dbReference type="ARBA" id="ARBA00022692"/>
    </source>
</evidence>
<feature type="transmembrane region" description="Helical" evidence="16">
    <location>
        <begin position="310"/>
        <end position="331"/>
    </location>
</feature>
<comment type="subcellular location">
    <subcellularLocation>
        <location evidence="16">Cell membrane</location>
        <topology evidence="16">Multi-pass membrane protein</topology>
    </subcellularLocation>
</comment>
<accession>A0A9X2FIK6</accession>
<dbReference type="AlphaFoldDB" id="A0A9X2FIK6"/>
<dbReference type="InterPro" id="IPR010966">
    <property type="entry name" value="NqrB"/>
</dbReference>
<evidence type="ECO:0000256" key="13">
    <source>
        <dbReference type="ARBA" id="ARBA00023075"/>
    </source>
</evidence>
<feature type="transmembrane region" description="Helical" evidence="16">
    <location>
        <begin position="395"/>
        <end position="415"/>
    </location>
</feature>
<dbReference type="GO" id="GO:0006814">
    <property type="term" value="P:sodium ion transport"/>
    <property type="evidence" value="ECO:0007669"/>
    <property type="project" value="UniProtKB-UniRule"/>
</dbReference>
<organism evidence="18 19">
    <name type="scientific">Aeoliella straminimaris</name>
    <dbReference type="NCBI Taxonomy" id="2954799"/>
    <lineage>
        <taxon>Bacteria</taxon>
        <taxon>Pseudomonadati</taxon>
        <taxon>Planctomycetota</taxon>
        <taxon>Planctomycetia</taxon>
        <taxon>Pirellulales</taxon>
        <taxon>Lacipirellulaceae</taxon>
        <taxon>Aeoliella</taxon>
    </lineage>
</organism>
<feature type="transmembrane region" description="Helical" evidence="16">
    <location>
        <begin position="371"/>
        <end position="389"/>
    </location>
</feature>
<comment type="catalytic activity">
    <reaction evidence="16">
        <text>a ubiquinone + n Na(+)(in) + NADH + H(+) = a ubiquinol + n Na(+)(out) + NAD(+)</text>
        <dbReference type="Rhea" id="RHEA:47748"/>
        <dbReference type="Rhea" id="RHEA-COMP:9565"/>
        <dbReference type="Rhea" id="RHEA-COMP:9566"/>
        <dbReference type="ChEBI" id="CHEBI:15378"/>
        <dbReference type="ChEBI" id="CHEBI:16389"/>
        <dbReference type="ChEBI" id="CHEBI:17976"/>
        <dbReference type="ChEBI" id="CHEBI:29101"/>
        <dbReference type="ChEBI" id="CHEBI:57540"/>
        <dbReference type="ChEBI" id="CHEBI:57945"/>
        <dbReference type="EC" id="7.2.1.1"/>
    </reaction>
</comment>
<comment type="caution">
    <text evidence="18">The sequence shown here is derived from an EMBL/GenBank/DDBJ whole genome shotgun (WGS) entry which is preliminary data.</text>
</comment>
<evidence type="ECO:0000256" key="3">
    <source>
        <dbReference type="ARBA" id="ARBA00022519"/>
    </source>
</evidence>
<keyword evidence="15 16" id="KW-0739">Sodium transport</keyword>
<proteinExistence type="inferred from homology"/>
<comment type="subunit">
    <text evidence="16">Composed of six subunits; NqrA, NqrB, NqrC, NqrD, NqrE and NqrF.</text>
</comment>
<gene>
    <name evidence="16" type="primary">nqrB</name>
    <name evidence="18" type="ORF">NG895_28905</name>
</gene>
<sequence length="428" mass="45926">MKFLRNLLDKVEPLFTKGGKLERFYPLYEAGDTFLFTPGEVTKNGPHVRDSLDMKRMMSTVIVALGPCILMALYNTGYQANLQIDAGTALAIDDWREVVYSDWLGLKHDPSSILGCFVYGALWFLPVYAVTMAVGGTIELVFSLVRGHEINEGFLVTGMLYPLTLPPTTPLLVVAAGIAFGVFIGKEVFGGTGKNFLNPALTARAFVYFAFANYLSGETNPLGQGVWVAVQKSIKLDGFTGATTLAAMVNTETGNSPAEAMTEVTQGITGHAFTWWDPFIGFIQGSMGETSTLACLIGAAILIATGIGSWRIMTGCVLGALAIGGLTYGFAGENSVAYISPVWQLLIGGFAFGTVFMATDPVSAAMTETGKWWYGGLIGGMTVLIRVVNPAFPEGIMLAILFGNVMAPTIDYLVIQANIKRRLARYGT</sequence>
<keyword evidence="5 16" id="KW-0285">Flavoprotein</keyword>
<evidence type="ECO:0000256" key="5">
    <source>
        <dbReference type="ARBA" id="ARBA00022630"/>
    </source>
</evidence>
<feature type="modified residue" description="FMN phosphoryl threonine" evidence="16 17">
    <location>
        <position position="243"/>
    </location>
</feature>
<evidence type="ECO:0000256" key="17">
    <source>
        <dbReference type="PIRSR" id="PIRSR016055-50"/>
    </source>
</evidence>
<feature type="transmembrane region" description="Helical" evidence="16">
    <location>
        <begin position="165"/>
        <end position="184"/>
    </location>
</feature>
<comment type="similarity">
    <text evidence="16">Belongs to the NqrB/RnfD family.</text>
</comment>
<evidence type="ECO:0000256" key="9">
    <source>
        <dbReference type="ARBA" id="ARBA00022989"/>
    </source>
</evidence>
<reference evidence="18" key="1">
    <citation type="submission" date="2022-06" db="EMBL/GenBank/DDBJ databases">
        <title>Aeoliella straminimaris, a novel planctomycete from sediments.</title>
        <authorList>
            <person name="Vitorino I.R."/>
            <person name="Lage O.M."/>
        </authorList>
    </citation>
    <scope>NUCLEOTIDE SEQUENCE</scope>
    <source>
        <strain evidence="18">ICT_H6.2</strain>
    </source>
</reference>
<evidence type="ECO:0000256" key="1">
    <source>
        <dbReference type="ARBA" id="ARBA00022448"/>
    </source>
</evidence>
<evidence type="ECO:0000256" key="4">
    <source>
        <dbReference type="ARBA" id="ARBA00022553"/>
    </source>
</evidence>
<evidence type="ECO:0000256" key="12">
    <source>
        <dbReference type="ARBA" id="ARBA00023065"/>
    </source>
</evidence>
<feature type="transmembrane region" description="Helical" evidence="16">
    <location>
        <begin position="57"/>
        <end position="74"/>
    </location>
</feature>
<keyword evidence="7 16" id="KW-0812">Transmembrane</keyword>
<dbReference type="HAMAP" id="MF_00426">
    <property type="entry name" value="NqrB"/>
    <property type="match status" value="1"/>
</dbReference>
<dbReference type="GO" id="GO:0055085">
    <property type="term" value="P:transmembrane transport"/>
    <property type="evidence" value="ECO:0007669"/>
    <property type="project" value="InterPro"/>
</dbReference>
<dbReference type="NCBIfam" id="NF003756">
    <property type="entry name" value="PRK05349.1"/>
    <property type="match status" value="1"/>
</dbReference>
<dbReference type="GO" id="GO:0005886">
    <property type="term" value="C:plasma membrane"/>
    <property type="evidence" value="ECO:0007669"/>
    <property type="project" value="UniProtKB-SubCell"/>
</dbReference>
<dbReference type="Pfam" id="PF03116">
    <property type="entry name" value="NQR2_RnfD_RnfE"/>
    <property type="match status" value="1"/>
</dbReference>
<dbReference type="EMBL" id="JAMXLR010000092">
    <property type="protein sequence ID" value="MCO6047944.1"/>
    <property type="molecule type" value="Genomic_DNA"/>
</dbReference>
<dbReference type="Proteomes" id="UP001155241">
    <property type="component" value="Unassembled WGS sequence"/>
</dbReference>
<keyword evidence="6 16" id="KW-0288">FMN</keyword>
<keyword evidence="3" id="KW-0997">Cell inner membrane</keyword>
<dbReference type="EC" id="7.2.1.1" evidence="16"/>
<dbReference type="GO" id="GO:0022904">
    <property type="term" value="P:respiratory electron transport chain"/>
    <property type="evidence" value="ECO:0007669"/>
    <property type="project" value="InterPro"/>
</dbReference>
<evidence type="ECO:0000256" key="8">
    <source>
        <dbReference type="ARBA" id="ARBA00022967"/>
    </source>
</evidence>
<dbReference type="GO" id="GO:0016655">
    <property type="term" value="F:oxidoreductase activity, acting on NAD(P)H, quinone or similar compound as acceptor"/>
    <property type="evidence" value="ECO:0007669"/>
    <property type="project" value="UniProtKB-UniRule"/>
</dbReference>
<evidence type="ECO:0000313" key="18">
    <source>
        <dbReference type="EMBL" id="MCO6047944.1"/>
    </source>
</evidence>
<keyword evidence="9 16" id="KW-1133">Transmembrane helix</keyword>
<keyword evidence="4 16" id="KW-0597">Phosphoprotein</keyword>
<protein>
    <recommendedName>
        <fullName evidence="16">Na(+)-translocating NADH-quinone reductase subunit B</fullName>
        <shortName evidence="16">Na(+)-NQR subunit B</shortName>
        <shortName evidence="16">Na(+)-translocating NQR subunit B</shortName>
        <ecNumber evidence="16">7.2.1.1</ecNumber>
    </recommendedName>
    <alternativeName>
        <fullName evidence="16">NQR complex subunit B</fullName>
    </alternativeName>
    <alternativeName>
        <fullName evidence="16">NQR-1 subunit B</fullName>
    </alternativeName>
</protein>
<comment type="function">
    <text evidence="16">NQR complex catalyzes the reduction of ubiquinone-1 to ubiquinol by two successive reactions, coupled with the transport of Na(+) ions from the cytoplasm to the periplasm. NqrA to NqrE are probably involved in the second step, the conversion of ubisemiquinone to ubiquinol.</text>
</comment>
<evidence type="ECO:0000256" key="6">
    <source>
        <dbReference type="ARBA" id="ARBA00022643"/>
    </source>
</evidence>
<evidence type="ECO:0000256" key="15">
    <source>
        <dbReference type="ARBA" id="ARBA00023201"/>
    </source>
</evidence>
<name>A0A9X2FIK6_9BACT</name>
<dbReference type="GO" id="GO:0010181">
    <property type="term" value="F:FMN binding"/>
    <property type="evidence" value="ECO:0007669"/>
    <property type="project" value="InterPro"/>
</dbReference>
<evidence type="ECO:0000256" key="16">
    <source>
        <dbReference type="HAMAP-Rule" id="MF_00426"/>
    </source>
</evidence>
<dbReference type="PANTHER" id="PTHR30578">
    <property type="entry name" value="ELECTRON TRANSPORT COMPLEX PROTEIN RNFD"/>
    <property type="match status" value="1"/>
</dbReference>
<keyword evidence="1 16" id="KW-0813">Transport</keyword>
<evidence type="ECO:0000256" key="2">
    <source>
        <dbReference type="ARBA" id="ARBA00022475"/>
    </source>
</evidence>
<evidence type="ECO:0000256" key="11">
    <source>
        <dbReference type="ARBA" id="ARBA00023053"/>
    </source>
</evidence>
<dbReference type="PANTHER" id="PTHR30578:SF1">
    <property type="entry name" value="NA(+)-TRANSLOCATING NADH-QUINONE REDUCTASE SUBUNIT B"/>
    <property type="match status" value="1"/>
</dbReference>
<keyword evidence="14 16" id="KW-0472">Membrane</keyword>
<comment type="cofactor">
    <cofactor evidence="16 17">
        <name>FMN</name>
        <dbReference type="ChEBI" id="CHEBI:58210"/>
    </cofactor>
</comment>
<keyword evidence="13 16" id="KW-0830">Ubiquinone</keyword>
<keyword evidence="8 16" id="KW-1278">Translocase</keyword>
<keyword evidence="12 16" id="KW-0406">Ion transport</keyword>
<feature type="transmembrane region" description="Helical" evidence="16">
    <location>
        <begin position="337"/>
        <end position="359"/>
    </location>
</feature>
<dbReference type="RefSeq" id="WP_252856050.1">
    <property type="nucleotide sequence ID" value="NZ_JAMXLR010000092.1"/>
</dbReference>
<evidence type="ECO:0000313" key="19">
    <source>
        <dbReference type="Proteomes" id="UP001155241"/>
    </source>
</evidence>